<dbReference type="GO" id="GO:0030246">
    <property type="term" value="F:carbohydrate binding"/>
    <property type="evidence" value="ECO:0007669"/>
    <property type="project" value="InterPro"/>
</dbReference>
<keyword evidence="3" id="KW-0106">Calcium</keyword>
<dbReference type="SUPFAM" id="SSF74650">
    <property type="entry name" value="Galactose mutarotase-like"/>
    <property type="match status" value="1"/>
</dbReference>
<dbReference type="CDD" id="cd09024">
    <property type="entry name" value="Aldose_epim_lacX"/>
    <property type="match status" value="1"/>
</dbReference>
<comment type="cofactor">
    <cofactor evidence="1">
        <name>Ca(2+)</name>
        <dbReference type="ChEBI" id="CHEBI:29108"/>
    </cofactor>
</comment>
<dbReference type="OrthoDB" id="9795355at2"/>
<dbReference type="GO" id="GO:0005975">
    <property type="term" value="P:carbohydrate metabolic process"/>
    <property type="evidence" value="ECO:0007669"/>
    <property type="project" value="InterPro"/>
</dbReference>
<name>A0A1I5P0C5_9BACT</name>
<comment type="subunit">
    <text evidence="2">Monomer.</text>
</comment>
<dbReference type="InterPro" id="IPR014718">
    <property type="entry name" value="GH-type_carb-bd"/>
</dbReference>
<organism evidence="4 5">
    <name type="scientific">Pseudarcicella hirudinis</name>
    <dbReference type="NCBI Taxonomy" id="1079859"/>
    <lineage>
        <taxon>Bacteria</taxon>
        <taxon>Pseudomonadati</taxon>
        <taxon>Bacteroidota</taxon>
        <taxon>Cytophagia</taxon>
        <taxon>Cytophagales</taxon>
        <taxon>Flectobacillaceae</taxon>
        <taxon>Pseudarcicella</taxon>
    </lineage>
</organism>
<evidence type="ECO:0000313" key="4">
    <source>
        <dbReference type="EMBL" id="SFP27482.1"/>
    </source>
</evidence>
<evidence type="ECO:0000313" key="5">
    <source>
        <dbReference type="Proteomes" id="UP000199306"/>
    </source>
</evidence>
<gene>
    <name evidence="4" type="ORF">SAMN04515674_102209</name>
</gene>
<evidence type="ECO:0000256" key="3">
    <source>
        <dbReference type="ARBA" id="ARBA00022837"/>
    </source>
</evidence>
<dbReference type="RefSeq" id="WP_092012626.1">
    <property type="nucleotide sequence ID" value="NZ_FOXH01000002.1"/>
</dbReference>
<dbReference type="InterPro" id="IPR037481">
    <property type="entry name" value="LacX"/>
</dbReference>
<proteinExistence type="predicted"/>
<dbReference type="GO" id="GO:0016853">
    <property type="term" value="F:isomerase activity"/>
    <property type="evidence" value="ECO:0007669"/>
    <property type="project" value="InterPro"/>
</dbReference>
<keyword evidence="5" id="KW-1185">Reference proteome</keyword>
<dbReference type="InterPro" id="IPR008183">
    <property type="entry name" value="Aldose_1/G6P_1-epimerase"/>
</dbReference>
<reference evidence="4 5" key="1">
    <citation type="submission" date="2016-10" db="EMBL/GenBank/DDBJ databases">
        <authorList>
            <person name="de Groot N.N."/>
        </authorList>
    </citation>
    <scope>NUCLEOTIDE SEQUENCE [LARGE SCALE GENOMIC DNA]</scope>
    <source>
        <strain evidence="5">E92,LMG 26720,CCM 7988</strain>
    </source>
</reference>
<dbReference type="Gene3D" id="2.70.98.10">
    <property type="match status" value="1"/>
</dbReference>
<dbReference type="AlphaFoldDB" id="A0A1I5P0C5"/>
<protein>
    <submittedName>
        <fullName evidence="4">Galactose mutarotase</fullName>
    </submittedName>
</protein>
<evidence type="ECO:0000256" key="2">
    <source>
        <dbReference type="ARBA" id="ARBA00011245"/>
    </source>
</evidence>
<dbReference type="Pfam" id="PF01263">
    <property type="entry name" value="Aldose_epim"/>
    <property type="match status" value="1"/>
</dbReference>
<evidence type="ECO:0000256" key="1">
    <source>
        <dbReference type="ARBA" id="ARBA00001913"/>
    </source>
</evidence>
<dbReference type="InterPro" id="IPR011013">
    <property type="entry name" value="Gal_mutarotase_sf_dom"/>
</dbReference>
<sequence>MITIENEILKAVINPKGAELISLFHKQNQTEYMWRADPAFWGKSSPVLFPIVGALKDNLYRFKGKDYTLPRHGFARDKHFNVEELSLDDVNFQLHHDESTLEVFPFPFEFTIHYALKSNLLEVKYQIKNVGTDEMWFSVGGHPAFNVPLVGNTEYEDYLLKFNRKEDFYRWPLTDGGLIRTAPYLEFEITDEIHISKELFAKDALVFKHLKSTNVILQSGKISTQLKFNFEGFPFLGIWAAPQADFVCIEPWCGIADSENHNQELTEKEGINRLNPGEVFEKVWSVELN</sequence>
<accession>A0A1I5P0C5</accession>
<dbReference type="STRING" id="1079859.SAMN04515674_102209"/>
<dbReference type="Proteomes" id="UP000199306">
    <property type="component" value="Unassembled WGS sequence"/>
</dbReference>
<dbReference type="EMBL" id="FOXH01000002">
    <property type="protein sequence ID" value="SFP27482.1"/>
    <property type="molecule type" value="Genomic_DNA"/>
</dbReference>